<accession>A0A060ZI76</accession>
<evidence type="ECO:0000313" key="3">
    <source>
        <dbReference type="Proteomes" id="UP000193380"/>
    </source>
</evidence>
<feature type="domain" description="Kinesin-like" evidence="1">
    <location>
        <begin position="6"/>
        <end position="85"/>
    </location>
</feature>
<dbReference type="Pfam" id="PF12473">
    <property type="entry name" value="DUF3694"/>
    <property type="match status" value="1"/>
</dbReference>
<dbReference type="Proteomes" id="UP000193380">
    <property type="component" value="Unassembled WGS sequence"/>
</dbReference>
<organism evidence="2 3">
    <name type="scientific">Oncorhynchus mykiss</name>
    <name type="common">Rainbow trout</name>
    <name type="synonym">Salmo gairdneri</name>
    <dbReference type="NCBI Taxonomy" id="8022"/>
    <lineage>
        <taxon>Eukaryota</taxon>
        <taxon>Metazoa</taxon>
        <taxon>Chordata</taxon>
        <taxon>Craniata</taxon>
        <taxon>Vertebrata</taxon>
        <taxon>Euteleostomi</taxon>
        <taxon>Actinopterygii</taxon>
        <taxon>Neopterygii</taxon>
        <taxon>Teleostei</taxon>
        <taxon>Protacanthopterygii</taxon>
        <taxon>Salmoniformes</taxon>
        <taxon>Salmonidae</taxon>
        <taxon>Salmoninae</taxon>
        <taxon>Oncorhynchus</taxon>
    </lineage>
</organism>
<proteinExistence type="predicted"/>
<dbReference type="InterPro" id="IPR022164">
    <property type="entry name" value="Kinesin-like"/>
</dbReference>
<dbReference type="AlphaFoldDB" id="A0A060ZI76"/>
<name>A0A060ZI76_ONCMY</name>
<reference evidence="2" key="2">
    <citation type="submission" date="2014-03" db="EMBL/GenBank/DDBJ databases">
        <authorList>
            <person name="Genoscope - CEA"/>
        </authorList>
    </citation>
    <scope>NUCLEOTIDE SEQUENCE</scope>
</reference>
<sequence length="124" mass="13651">MSYKNSSNITISLTPSTHFYTPSLTSQVGAEASWDSTVHNCPQLSRSVSADLRVYLIVRVVVQLSHPANMHLVLRKRICVNLAGRQGWSLLKWMSHRSTIPGCGVTFEIVSNIPGVSEELSVPT</sequence>
<gene>
    <name evidence="2" type="ORF">GSONMT00003171001</name>
</gene>
<dbReference type="EMBL" id="FR962129">
    <property type="protein sequence ID" value="CDR00875.1"/>
    <property type="molecule type" value="Genomic_DNA"/>
</dbReference>
<evidence type="ECO:0000259" key="1">
    <source>
        <dbReference type="Pfam" id="PF12473"/>
    </source>
</evidence>
<protein>
    <recommendedName>
        <fullName evidence="1">Kinesin-like domain-containing protein</fullName>
    </recommendedName>
</protein>
<dbReference type="STRING" id="8022.A0A060ZI76"/>
<reference evidence="2" key="1">
    <citation type="journal article" date="2014" name="Nat. Commun.">
        <title>The rainbow trout genome provides novel insights into evolution after whole-genome duplication in vertebrates.</title>
        <authorList>
            <person name="Berthelot C."/>
            <person name="Brunet F."/>
            <person name="Chalopin D."/>
            <person name="Juanchich A."/>
            <person name="Bernard M."/>
            <person name="Noel B."/>
            <person name="Bento P."/>
            <person name="Da Silva C."/>
            <person name="Labadie K."/>
            <person name="Alberti A."/>
            <person name="Aury J.M."/>
            <person name="Louis A."/>
            <person name="Dehais P."/>
            <person name="Bardou P."/>
            <person name="Montfort J."/>
            <person name="Klopp C."/>
            <person name="Cabau C."/>
            <person name="Gaspin C."/>
            <person name="Thorgaard G.H."/>
            <person name="Boussaha M."/>
            <person name="Quillet E."/>
            <person name="Guyomard R."/>
            <person name="Galiana D."/>
            <person name="Bobe J."/>
            <person name="Volff J.N."/>
            <person name="Genet C."/>
            <person name="Wincker P."/>
            <person name="Jaillon O."/>
            <person name="Roest Crollius H."/>
            <person name="Guiguen Y."/>
        </authorList>
    </citation>
    <scope>NUCLEOTIDE SEQUENCE [LARGE SCALE GENOMIC DNA]</scope>
</reference>
<dbReference type="PaxDb" id="8022-A0A060ZI76"/>
<evidence type="ECO:0000313" key="2">
    <source>
        <dbReference type="EMBL" id="CDR00875.1"/>
    </source>
</evidence>